<name>A0A918M6R6_9ACTN</name>
<evidence type="ECO:0000313" key="3">
    <source>
        <dbReference type="EMBL" id="GGU61590.1"/>
    </source>
</evidence>
<feature type="domain" description="Transposase IS4-like" evidence="1">
    <location>
        <begin position="119"/>
        <end position="259"/>
    </location>
</feature>
<dbReference type="PANTHER" id="PTHR30007">
    <property type="entry name" value="PHP DOMAIN PROTEIN"/>
    <property type="match status" value="1"/>
</dbReference>
<evidence type="ECO:0000259" key="2">
    <source>
        <dbReference type="Pfam" id="PF13340"/>
    </source>
</evidence>
<dbReference type="GO" id="GO:0003677">
    <property type="term" value="F:DNA binding"/>
    <property type="evidence" value="ECO:0007669"/>
    <property type="project" value="InterPro"/>
</dbReference>
<dbReference type="InterPro" id="IPR002559">
    <property type="entry name" value="Transposase_11"/>
</dbReference>
<organism evidence="3 4">
    <name type="scientific">Streptomyces lavendofoliae</name>
    <dbReference type="NCBI Taxonomy" id="67314"/>
    <lineage>
        <taxon>Bacteria</taxon>
        <taxon>Bacillati</taxon>
        <taxon>Actinomycetota</taxon>
        <taxon>Actinomycetes</taxon>
        <taxon>Kitasatosporales</taxon>
        <taxon>Streptomycetaceae</taxon>
        <taxon>Streptomyces</taxon>
    </lineage>
</organism>
<dbReference type="GO" id="GO:0006313">
    <property type="term" value="P:DNA transposition"/>
    <property type="evidence" value="ECO:0007669"/>
    <property type="project" value="InterPro"/>
</dbReference>
<proteinExistence type="predicted"/>
<dbReference type="Proteomes" id="UP000636661">
    <property type="component" value="Unassembled WGS sequence"/>
</dbReference>
<reference evidence="3" key="2">
    <citation type="submission" date="2020-09" db="EMBL/GenBank/DDBJ databases">
        <authorList>
            <person name="Sun Q."/>
            <person name="Ohkuma M."/>
        </authorList>
    </citation>
    <scope>NUCLEOTIDE SEQUENCE</scope>
    <source>
        <strain evidence="3">JCM 4391</strain>
    </source>
</reference>
<dbReference type="InterPro" id="IPR025161">
    <property type="entry name" value="IS402-like_dom"/>
</dbReference>
<gene>
    <name evidence="3" type="ORF">GCM10010274_58140</name>
</gene>
<dbReference type="NCBIfam" id="NF033580">
    <property type="entry name" value="transpos_IS5_3"/>
    <property type="match status" value="1"/>
</dbReference>
<keyword evidence="4" id="KW-1185">Reference proteome</keyword>
<evidence type="ECO:0000259" key="1">
    <source>
        <dbReference type="Pfam" id="PF01609"/>
    </source>
</evidence>
<dbReference type="EMBL" id="BMTP01000019">
    <property type="protein sequence ID" value="GGU61590.1"/>
    <property type="molecule type" value="Genomic_DNA"/>
</dbReference>
<dbReference type="AlphaFoldDB" id="A0A918M6R6"/>
<reference evidence="3" key="1">
    <citation type="journal article" date="2014" name="Int. J. Syst. Evol. Microbiol.">
        <title>Complete genome sequence of Corynebacterium casei LMG S-19264T (=DSM 44701T), isolated from a smear-ripened cheese.</title>
        <authorList>
            <consortium name="US DOE Joint Genome Institute (JGI-PGF)"/>
            <person name="Walter F."/>
            <person name="Albersmeier A."/>
            <person name="Kalinowski J."/>
            <person name="Ruckert C."/>
        </authorList>
    </citation>
    <scope>NUCLEOTIDE SEQUENCE</scope>
    <source>
        <strain evidence="3">JCM 4391</strain>
    </source>
</reference>
<dbReference type="Pfam" id="PF13340">
    <property type="entry name" value="DUF4096"/>
    <property type="match status" value="1"/>
</dbReference>
<dbReference type="GO" id="GO:0004803">
    <property type="term" value="F:transposase activity"/>
    <property type="evidence" value="ECO:0007669"/>
    <property type="project" value="InterPro"/>
</dbReference>
<sequence>MTRTIDESAMPNPVRRRRYPSDTTIAEWALLEPLLPVPACQTKTGGHPEKWPRRQIVDAIRYITDNGAKWRALPSDFPPWETVYGFFTRWNRRGVVTFIRDQLRRRLRTGLGRCPYPVTLIVDSQSVKGATTVSRATRGFDPAKLINGRKRHVAVDTKGFPVMIMVTPADMQDRDAARELLWRLRLTHPQITQVWADSAYAGQLVTWAEDFLHITLKTVSRPKGVKGFVVLPRRWRVERTLGWIMNARRNARDYERLPQHSEAHLNWSLITLMTRRLTRKKPAPSWAKKSSPVE</sequence>
<dbReference type="PANTHER" id="PTHR30007:SF0">
    <property type="entry name" value="TRANSPOSASE"/>
    <property type="match status" value="1"/>
</dbReference>
<accession>A0A918M6R6</accession>
<dbReference type="Pfam" id="PF01609">
    <property type="entry name" value="DDE_Tnp_1"/>
    <property type="match status" value="1"/>
</dbReference>
<evidence type="ECO:0000313" key="4">
    <source>
        <dbReference type="Proteomes" id="UP000636661"/>
    </source>
</evidence>
<feature type="domain" description="Insertion element IS402-like" evidence="2">
    <location>
        <begin position="26"/>
        <end position="97"/>
    </location>
</feature>
<comment type="caution">
    <text evidence="3">The sequence shown here is derived from an EMBL/GenBank/DDBJ whole genome shotgun (WGS) entry which is preliminary data.</text>
</comment>
<protein>
    <submittedName>
        <fullName evidence="3">DDE transposase</fullName>
    </submittedName>
</protein>